<proteinExistence type="predicted"/>
<dbReference type="RefSeq" id="WP_345271073.1">
    <property type="nucleotide sequence ID" value="NZ_BAABHB010000017.1"/>
</dbReference>
<accession>A0ABP8KYC0</accession>
<dbReference type="PANTHER" id="PTHR23150">
    <property type="entry name" value="SULFATASE MODIFYING FACTOR 1, 2"/>
    <property type="match status" value="1"/>
</dbReference>
<evidence type="ECO:0000259" key="1">
    <source>
        <dbReference type="PROSITE" id="PS50208"/>
    </source>
</evidence>
<dbReference type="InterPro" id="IPR011600">
    <property type="entry name" value="Pept_C14_caspase"/>
</dbReference>
<evidence type="ECO:0000313" key="2">
    <source>
        <dbReference type="EMBL" id="GAA4418957.1"/>
    </source>
</evidence>
<dbReference type="InterPro" id="IPR001309">
    <property type="entry name" value="Pept_C14_p20"/>
</dbReference>
<dbReference type="Proteomes" id="UP001500936">
    <property type="component" value="Unassembled WGS sequence"/>
</dbReference>
<reference evidence="3" key="1">
    <citation type="journal article" date="2019" name="Int. J. Syst. Evol. Microbiol.">
        <title>The Global Catalogue of Microorganisms (GCM) 10K type strain sequencing project: providing services to taxonomists for standard genome sequencing and annotation.</title>
        <authorList>
            <consortium name="The Broad Institute Genomics Platform"/>
            <consortium name="The Broad Institute Genome Sequencing Center for Infectious Disease"/>
            <person name="Wu L."/>
            <person name="Ma J."/>
        </authorList>
    </citation>
    <scope>NUCLEOTIDE SEQUENCE [LARGE SCALE GENOMIC DNA]</scope>
    <source>
        <strain evidence="3">JCM 17925</strain>
    </source>
</reference>
<sequence length="552" mass="61772">MYRLYLWLLLSLLVTHPLVAQKSIKIAGGRAPAGIERRLALVVGNKNYNRTDARLTNPINDANDMANALELLGFEVILKTDLNRVDFEQAVDQFGERLKHYDVGLFYYSGHGLQAQGENYLVPVDAVIRSEPQIRYHCMDLGRVLAAMEGSNASTNIVLLDACRNNPYKKSWSKGGLAEGLTIPRNPPGTIVVFATSENSVADDNTGERNGLFTAKLLKNIRQPNRSLSQILAETRRGVYTRSNKQQVPADYNKLMGDFVFVIQDKGKNDTRTADQPFGPAMVYVRGGSFPMGSEEGETDEKPVHQVTVSAFLMGKYEVTVAEFEQFIEATRYQTDAEKEGHSYTWNGKDWKKMVGVNWRCDAEGNVRPRSDQNHPVLHVSWNDAVAYCEWLSRRTGKRYRLPTEAEWEYAAGNGSAHTKFSWGDMEPSGLIQSNIADRSAKGLLSWANENINDGYRYTAPVGSYAPNRFGLYDMTGNVHEWCQDLYSDTYYSNYSSASGNNPTGPVSGSCRVLRGGCWNSIPQHCRSTDRGCENPAIRHDRVGFRVVSPIQ</sequence>
<dbReference type="SUPFAM" id="SSF56436">
    <property type="entry name" value="C-type lectin-like"/>
    <property type="match status" value="1"/>
</dbReference>
<dbReference type="Gene3D" id="3.40.50.1460">
    <property type="match status" value="1"/>
</dbReference>
<dbReference type="InterPro" id="IPR051043">
    <property type="entry name" value="Sulfatase_Mod_Factor_Kinase"/>
</dbReference>
<dbReference type="InterPro" id="IPR029030">
    <property type="entry name" value="Caspase-like_dom_sf"/>
</dbReference>
<organism evidence="2 3">
    <name type="scientific">Nibrella viscosa</name>
    <dbReference type="NCBI Taxonomy" id="1084524"/>
    <lineage>
        <taxon>Bacteria</taxon>
        <taxon>Pseudomonadati</taxon>
        <taxon>Bacteroidota</taxon>
        <taxon>Cytophagia</taxon>
        <taxon>Cytophagales</taxon>
        <taxon>Spirosomataceae</taxon>
        <taxon>Nibrella</taxon>
    </lineage>
</organism>
<gene>
    <name evidence="2" type="ORF">GCM10023187_52890</name>
</gene>
<dbReference type="Gene3D" id="3.90.1580.10">
    <property type="entry name" value="paralog of FGE (formylglycine-generating enzyme)"/>
    <property type="match status" value="1"/>
</dbReference>
<dbReference type="InterPro" id="IPR016187">
    <property type="entry name" value="CTDL_fold"/>
</dbReference>
<dbReference type="PANTHER" id="PTHR23150:SF19">
    <property type="entry name" value="FORMYLGLYCINE-GENERATING ENZYME"/>
    <property type="match status" value="1"/>
</dbReference>
<evidence type="ECO:0000313" key="3">
    <source>
        <dbReference type="Proteomes" id="UP001500936"/>
    </source>
</evidence>
<dbReference type="EMBL" id="BAABHB010000017">
    <property type="protein sequence ID" value="GAA4418957.1"/>
    <property type="molecule type" value="Genomic_DNA"/>
</dbReference>
<dbReference type="InterPro" id="IPR005532">
    <property type="entry name" value="SUMF_dom"/>
</dbReference>
<name>A0ABP8KYC0_9BACT</name>
<dbReference type="Pfam" id="PF00656">
    <property type="entry name" value="Peptidase_C14"/>
    <property type="match status" value="1"/>
</dbReference>
<dbReference type="SUPFAM" id="SSF52129">
    <property type="entry name" value="Caspase-like"/>
    <property type="match status" value="1"/>
</dbReference>
<dbReference type="Pfam" id="PF03781">
    <property type="entry name" value="FGE-sulfatase"/>
    <property type="match status" value="1"/>
</dbReference>
<dbReference type="InterPro" id="IPR042095">
    <property type="entry name" value="SUMF_sf"/>
</dbReference>
<dbReference type="PROSITE" id="PS50208">
    <property type="entry name" value="CASPASE_P20"/>
    <property type="match status" value="1"/>
</dbReference>
<protein>
    <recommendedName>
        <fullName evidence="1">Caspase family p20 domain-containing protein</fullName>
    </recommendedName>
</protein>
<feature type="domain" description="Caspase family p20" evidence="1">
    <location>
        <begin position="36"/>
        <end position="167"/>
    </location>
</feature>
<comment type="caution">
    <text evidence="2">The sequence shown here is derived from an EMBL/GenBank/DDBJ whole genome shotgun (WGS) entry which is preliminary data.</text>
</comment>
<keyword evidence="3" id="KW-1185">Reference proteome</keyword>